<keyword evidence="2" id="KW-0175">Coiled coil</keyword>
<dbReference type="PANTHER" id="PTHR16127">
    <property type="entry name" value="TAXILIN"/>
    <property type="match status" value="1"/>
</dbReference>
<feature type="region of interest" description="Disordered" evidence="3">
    <location>
        <begin position="1"/>
        <end position="65"/>
    </location>
</feature>
<feature type="coiled-coil region" evidence="2">
    <location>
        <begin position="274"/>
        <end position="373"/>
    </location>
</feature>
<feature type="compositionally biased region" description="Polar residues" evidence="3">
    <location>
        <begin position="27"/>
        <end position="38"/>
    </location>
</feature>
<evidence type="ECO:0008006" key="5">
    <source>
        <dbReference type="Google" id="ProtNLM"/>
    </source>
</evidence>
<feature type="compositionally biased region" description="Basic and acidic residues" evidence="3">
    <location>
        <begin position="105"/>
        <end position="114"/>
    </location>
</feature>
<evidence type="ECO:0000256" key="3">
    <source>
        <dbReference type="SAM" id="MobiDB-lite"/>
    </source>
</evidence>
<reference evidence="4" key="1">
    <citation type="submission" date="2007-06" db="EMBL/GenBank/DDBJ databases">
        <title>Full length cDNA sequences from Sitka Spruce (Picea sitchensis).</title>
        <authorList>
            <person name="Ralph S.G."/>
            <person name="Chun H.E."/>
            <person name="Liao N."/>
            <person name="Ali J."/>
            <person name="Reid K."/>
            <person name="Kolosova N."/>
            <person name="Cooper N."/>
            <person name="Cullis C."/>
            <person name="Jancsik S."/>
            <person name="Moore R."/>
            <person name="Mayo M."/>
            <person name="Wagner S."/>
            <person name="Holt R.A."/>
            <person name="Jones S.J.M."/>
            <person name="Marra M.A."/>
            <person name="Ritland C.E."/>
            <person name="Ritland K."/>
            <person name="Bohlmann J."/>
        </authorList>
    </citation>
    <scope>NUCLEOTIDE SEQUENCE</scope>
    <source>
        <tissue evidence="4">Bark</tissue>
    </source>
</reference>
<dbReference type="Pfam" id="PF09728">
    <property type="entry name" value="Taxilin"/>
    <property type="match status" value="1"/>
</dbReference>
<proteinExistence type="evidence at transcript level"/>
<feature type="compositionally biased region" description="Basic and acidic residues" evidence="3">
    <location>
        <begin position="39"/>
        <end position="60"/>
    </location>
</feature>
<dbReference type="PANTHER" id="PTHR16127:SF13">
    <property type="entry name" value="GH01188P"/>
    <property type="match status" value="1"/>
</dbReference>
<feature type="compositionally biased region" description="Basic and acidic residues" evidence="3">
    <location>
        <begin position="197"/>
        <end position="218"/>
    </location>
</feature>
<protein>
    <recommendedName>
        <fullName evidence="5">Alpha-taxilin</fullName>
    </recommendedName>
</protein>
<dbReference type="AlphaFoldDB" id="B8LQX7"/>
<feature type="region of interest" description="Disordered" evidence="3">
    <location>
        <begin position="96"/>
        <end position="115"/>
    </location>
</feature>
<feature type="compositionally biased region" description="Basic and acidic residues" evidence="3">
    <location>
        <begin position="227"/>
        <end position="237"/>
    </location>
</feature>
<name>B8LQX7_PICSI</name>
<dbReference type="OMA" id="CTTSAME"/>
<dbReference type="InterPro" id="IPR026183">
    <property type="entry name" value="Taxilin_fam"/>
</dbReference>
<feature type="region of interest" description="Disordered" evidence="3">
    <location>
        <begin position="498"/>
        <end position="528"/>
    </location>
</feature>
<evidence type="ECO:0000256" key="2">
    <source>
        <dbReference type="SAM" id="Coils"/>
    </source>
</evidence>
<sequence>MPAEKEDSLVSQLPEADALPDGFAESFSETSDSTATTGESDKMSKVDQRNEVHLDGKNSDFEVGTQESEAVSSLFSDSCIEQASLMPETTEFCKGAGNASSISDGRAEKTEKARTFPVQLSDKDAVGFHGSFAESSTNDSLDHNNIKQDSTILESIENASVDEHFSQRECHSPADIPQLLSTVDGLTAGPSQNTNHFESDSLKEVEKKEVKAFRRSEQDSNGSSRSLKLESHAEAKSKQTKGTSKLERELADSHQKYLQVVMERDTALVELRKNVAVREKLESLCRELQRQNKMLTDECKKVSTEGQQKRLDLSTKFHDAIKDASTKLGEQRDENEMLRQKLKQFSEQYELREQQFKQQLKKKTLELQLAEVKLQQQLEVSCQEQAKVQLYTEQISQLLETEKNLRLQLAADGEKFQQFQETLTKSNEVFESFKKEMEKMAKTIKDLNRENSFLKKKCEKTDVSLIELVDEREKVKKQLEKTKNQKEKLESLCRSLQAERKQQSDINTPAEVLLVTDNPNIEDPGKST</sequence>
<dbReference type="EMBL" id="EF678291">
    <property type="protein sequence ID" value="ABR18057.1"/>
    <property type="molecule type" value="mRNA"/>
</dbReference>
<organism evidence="4">
    <name type="scientific">Picea sitchensis</name>
    <name type="common">Sitka spruce</name>
    <name type="synonym">Pinus sitchensis</name>
    <dbReference type="NCBI Taxonomy" id="3332"/>
    <lineage>
        <taxon>Eukaryota</taxon>
        <taxon>Viridiplantae</taxon>
        <taxon>Streptophyta</taxon>
        <taxon>Embryophyta</taxon>
        <taxon>Tracheophyta</taxon>
        <taxon>Spermatophyta</taxon>
        <taxon>Pinopsida</taxon>
        <taxon>Pinidae</taxon>
        <taxon>Conifers I</taxon>
        <taxon>Pinales</taxon>
        <taxon>Pinaceae</taxon>
        <taxon>Picea</taxon>
    </lineage>
</organism>
<feature type="region of interest" description="Disordered" evidence="3">
    <location>
        <begin position="183"/>
        <end position="250"/>
    </location>
</feature>
<dbReference type="GO" id="GO:0019905">
    <property type="term" value="F:syntaxin binding"/>
    <property type="evidence" value="ECO:0007669"/>
    <property type="project" value="InterPro"/>
</dbReference>
<evidence type="ECO:0000313" key="4">
    <source>
        <dbReference type="EMBL" id="ABR18057.1"/>
    </source>
</evidence>
<comment type="similarity">
    <text evidence="1">Belongs to the taxilin family.</text>
</comment>
<evidence type="ECO:0000256" key="1">
    <source>
        <dbReference type="ARBA" id="ARBA00009550"/>
    </source>
</evidence>
<accession>B8LQX7</accession>